<evidence type="ECO:0000256" key="2">
    <source>
        <dbReference type="ARBA" id="ARBA00023163"/>
    </source>
</evidence>
<organism evidence="5 6">
    <name type="scientific">Escallonia rubra</name>
    <dbReference type="NCBI Taxonomy" id="112253"/>
    <lineage>
        <taxon>Eukaryota</taxon>
        <taxon>Viridiplantae</taxon>
        <taxon>Streptophyta</taxon>
        <taxon>Embryophyta</taxon>
        <taxon>Tracheophyta</taxon>
        <taxon>Spermatophyta</taxon>
        <taxon>Magnoliopsida</taxon>
        <taxon>eudicotyledons</taxon>
        <taxon>Gunneridae</taxon>
        <taxon>Pentapetalae</taxon>
        <taxon>asterids</taxon>
        <taxon>campanulids</taxon>
        <taxon>Escalloniales</taxon>
        <taxon>Escalloniaceae</taxon>
        <taxon>Escallonia</taxon>
    </lineage>
</organism>
<dbReference type="GO" id="GO:0005634">
    <property type="term" value="C:nucleus"/>
    <property type="evidence" value="ECO:0007669"/>
    <property type="project" value="TreeGrafter"/>
</dbReference>
<reference evidence="5" key="1">
    <citation type="submission" date="2022-12" db="EMBL/GenBank/DDBJ databases">
        <title>Draft genome assemblies for two species of Escallonia (Escalloniales).</title>
        <authorList>
            <person name="Chanderbali A."/>
            <person name="Dervinis C."/>
            <person name="Anghel I."/>
            <person name="Soltis D."/>
            <person name="Soltis P."/>
            <person name="Zapata F."/>
        </authorList>
    </citation>
    <scope>NUCLEOTIDE SEQUENCE</scope>
    <source>
        <strain evidence="5">UCBG92.1500</strain>
        <tissue evidence="5">Leaf</tissue>
    </source>
</reference>
<comment type="caution">
    <text evidence="5">The sequence shown here is derived from an EMBL/GenBank/DDBJ whole genome shotgun (WGS) entry which is preliminary data.</text>
</comment>
<evidence type="ECO:0000313" key="6">
    <source>
        <dbReference type="Proteomes" id="UP001187471"/>
    </source>
</evidence>
<keyword evidence="3" id="KW-0539">Nucleus</keyword>
<dbReference type="InterPro" id="IPR006447">
    <property type="entry name" value="Myb_dom_plants"/>
</dbReference>
<dbReference type="GO" id="GO:0003677">
    <property type="term" value="F:DNA binding"/>
    <property type="evidence" value="ECO:0007669"/>
    <property type="project" value="InterPro"/>
</dbReference>
<dbReference type="InterPro" id="IPR009057">
    <property type="entry name" value="Homeodomain-like_sf"/>
</dbReference>
<evidence type="ECO:0000256" key="1">
    <source>
        <dbReference type="ARBA" id="ARBA00023015"/>
    </source>
</evidence>
<dbReference type="Proteomes" id="UP001187471">
    <property type="component" value="Unassembled WGS sequence"/>
</dbReference>
<feature type="compositionally biased region" description="Polar residues" evidence="4">
    <location>
        <begin position="1"/>
        <end position="25"/>
    </location>
</feature>
<dbReference type="PANTHER" id="PTHR31442:SF21">
    <property type="entry name" value="TRANSCRIPTION FACTOR BOA-RELATED"/>
    <property type="match status" value="1"/>
</dbReference>
<sequence>MLEVNRTSQNTLSSLRGGQLQTPSFNHHIKSFAEGRDDDNNNNLSVEIDEEPDPSDSWKIRWTDDDLNSHVDNCNDESSARNAAAVKRPRLVWTPQLHKRFVDVVAHLGIKNALPKKIMQLMNVEGLSSEGPSPSDHLFASAPVPQSLHEPAGSRHMPVSMNYSPQMMQMPVYGHLGAGGSYHGFESHPYNNCWN</sequence>
<accession>A0AA88QNM8</accession>
<dbReference type="InterPro" id="IPR044841">
    <property type="entry name" value="LUX/BOA-like"/>
</dbReference>
<feature type="region of interest" description="Disordered" evidence="4">
    <location>
        <begin position="128"/>
        <end position="152"/>
    </location>
</feature>
<keyword evidence="1" id="KW-0805">Transcription regulation</keyword>
<dbReference type="NCBIfam" id="TIGR01557">
    <property type="entry name" value="myb_SHAQKYF"/>
    <property type="match status" value="1"/>
</dbReference>
<dbReference type="PANTHER" id="PTHR31442">
    <property type="entry name" value="HOMEODOMAIN-LIKE SUPERFAMILY PROTEIN-RELATED"/>
    <property type="match status" value="1"/>
</dbReference>
<dbReference type="SUPFAM" id="SSF46689">
    <property type="entry name" value="Homeodomain-like"/>
    <property type="match status" value="1"/>
</dbReference>
<keyword evidence="6" id="KW-1185">Reference proteome</keyword>
<evidence type="ECO:0000256" key="4">
    <source>
        <dbReference type="SAM" id="MobiDB-lite"/>
    </source>
</evidence>
<gene>
    <name evidence="5" type="ORF">RJ640_024108</name>
</gene>
<feature type="region of interest" description="Disordered" evidence="4">
    <location>
        <begin position="1"/>
        <end position="57"/>
    </location>
</feature>
<dbReference type="GO" id="GO:0003700">
    <property type="term" value="F:DNA-binding transcription factor activity"/>
    <property type="evidence" value="ECO:0007669"/>
    <property type="project" value="InterPro"/>
</dbReference>
<evidence type="ECO:0000256" key="3">
    <source>
        <dbReference type="ARBA" id="ARBA00023242"/>
    </source>
</evidence>
<protein>
    <submittedName>
        <fullName evidence="5">Uncharacterized protein</fullName>
    </submittedName>
</protein>
<dbReference type="AlphaFoldDB" id="A0AA88QNM8"/>
<dbReference type="Gene3D" id="1.10.10.60">
    <property type="entry name" value="Homeodomain-like"/>
    <property type="match status" value="1"/>
</dbReference>
<proteinExistence type="predicted"/>
<dbReference type="EMBL" id="JAVXUO010003224">
    <property type="protein sequence ID" value="KAK2965366.1"/>
    <property type="molecule type" value="Genomic_DNA"/>
</dbReference>
<keyword evidence="2" id="KW-0804">Transcription</keyword>
<name>A0AA88QNM8_9ASTE</name>
<evidence type="ECO:0000313" key="5">
    <source>
        <dbReference type="EMBL" id="KAK2965366.1"/>
    </source>
</evidence>